<dbReference type="Proteomes" id="UP000008064">
    <property type="component" value="Unassembled WGS sequence"/>
</dbReference>
<dbReference type="GeneID" id="18808827"/>
<dbReference type="AlphaFoldDB" id="F8P483"/>
<dbReference type="HOGENOM" id="CLU_033666_15_1_1"/>
<reference evidence="1" key="1">
    <citation type="submission" date="2011-04" db="EMBL/GenBank/DDBJ databases">
        <title>Evolution of plant cell wall degrading machinery underlies the functional diversity of forest fungi.</title>
        <authorList>
            <consortium name="US DOE Joint Genome Institute (JGI-PGF)"/>
            <person name="Eastwood D.C."/>
            <person name="Floudas D."/>
            <person name="Binder M."/>
            <person name="Majcherczyk A."/>
            <person name="Schneider P."/>
            <person name="Aerts A."/>
            <person name="Asiegbu F.O."/>
            <person name="Baker S.E."/>
            <person name="Barry K."/>
            <person name="Bendiksby M."/>
            <person name="Blumentritt M."/>
            <person name="Coutinho P.M."/>
            <person name="Cullen D."/>
            <person name="Cullen D."/>
            <person name="Gathman A."/>
            <person name="Goodell B."/>
            <person name="Henrissat B."/>
            <person name="Ihrmark K."/>
            <person name="Kauserud H."/>
            <person name="Kohler A."/>
            <person name="LaButti K."/>
            <person name="Lapidus A."/>
            <person name="Lavin J.L."/>
            <person name="Lee Y.-H."/>
            <person name="Lindquist E."/>
            <person name="Lilly W."/>
            <person name="Lucas S."/>
            <person name="Morin E."/>
            <person name="Murat C."/>
            <person name="Oguiza J.A."/>
            <person name="Park J."/>
            <person name="Pisabarro A.G."/>
            <person name="Riley R."/>
            <person name="Rosling A."/>
            <person name="Salamov A."/>
            <person name="Schmidt O."/>
            <person name="Schmutz J."/>
            <person name="Skrede I."/>
            <person name="Stenlid J."/>
            <person name="Wiebenga A."/>
            <person name="Xie X."/>
            <person name="Kues U."/>
            <person name="Hibbett D.S."/>
            <person name="Hoffmeister D."/>
            <person name="Hogberg N."/>
            <person name="Martin F."/>
            <person name="Grigoriev I.V."/>
            <person name="Watkinson S.C."/>
        </authorList>
    </citation>
    <scope>NUCLEOTIDE SEQUENCE</scope>
    <source>
        <strain evidence="1">S7.9</strain>
    </source>
</reference>
<dbReference type="RefSeq" id="XP_007320869.1">
    <property type="nucleotide sequence ID" value="XM_007320807.1"/>
</dbReference>
<dbReference type="GO" id="GO:0003676">
    <property type="term" value="F:nucleic acid binding"/>
    <property type="evidence" value="ECO:0007669"/>
    <property type="project" value="InterPro"/>
</dbReference>
<name>F8P483_SERL9</name>
<evidence type="ECO:0008006" key="2">
    <source>
        <dbReference type="Google" id="ProtNLM"/>
    </source>
</evidence>
<dbReference type="OrthoDB" id="4843387at2759"/>
<dbReference type="InterPro" id="IPR036397">
    <property type="entry name" value="RNaseH_sf"/>
</dbReference>
<dbReference type="Gene3D" id="3.30.420.10">
    <property type="entry name" value="Ribonuclease H-like superfamily/Ribonuclease H"/>
    <property type="match status" value="1"/>
</dbReference>
<sequence>ILEFGGYSLMMWCCMTWKAVGFATKVDEYYSLNPYKSIFQQDNDPKHTCKKVKGWLEE</sequence>
<feature type="non-terminal residue" evidence="1">
    <location>
        <position position="1"/>
    </location>
</feature>
<dbReference type="EMBL" id="GL945437">
    <property type="protein sequence ID" value="EGO22331.1"/>
    <property type="molecule type" value="Genomic_DNA"/>
</dbReference>
<accession>F8P483</accession>
<protein>
    <recommendedName>
        <fullName evidence="2">Tc1-like transposase DDE domain-containing protein</fullName>
    </recommendedName>
</protein>
<organism>
    <name type="scientific">Serpula lacrymans var. lacrymans (strain S7.9)</name>
    <name type="common">Dry rot fungus</name>
    <dbReference type="NCBI Taxonomy" id="578457"/>
    <lineage>
        <taxon>Eukaryota</taxon>
        <taxon>Fungi</taxon>
        <taxon>Dikarya</taxon>
        <taxon>Basidiomycota</taxon>
        <taxon>Agaricomycotina</taxon>
        <taxon>Agaricomycetes</taxon>
        <taxon>Agaricomycetidae</taxon>
        <taxon>Boletales</taxon>
        <taxon>Coniophorineae</taxon>
        <taxon>Serpulaceae</taxon>
        <taxon>Serpula</taxon>
    </lineage>
</organism>
<gene>
    <name evidence="1" type="ORF">SERLADRAFT_335519</name>
</gene>
<proteinExistence type="predicted"/>
<feature type="non-terminal residue" evidence="1">
    <location>
        <position position="58"/>
    </location>
</feature>
<dbReference type="KEGG" id="sla:SERLADRAFT_335519"/>
<evidence type="ECO:0000313" key="1">
    <source>
        <dbReference type="EMBL" id="EGO22331.1"/>
    </source>
</evidence>